<dbReference type="Pfam" id="PF13682">
    <property type="entry name" value="CZB"/>
    <property type="match status" value="1"/>
</dbReference>
<protein>
    <submittedName>
        <fullName evidence="2">Methyl-accepting chemotaxis protein</fullName>
    </submittedName>
</protein>
<dbReference type="Gene3D" id="1.20.120.30">
    <property type="entry name" value="Aspartate receptor, ligand-binding domain"/>
    <property type="match status" value="1"/>
</dbReference>
<reference evidence="2" key="1">
    <citation type="submission" date="2016-10" db="EMBL/GenBank/DDBJ databases">
        <authorList>
            <person name="de Groot N.N."/>
        </authorList>
    </citation>
    <scope>NUCLEOTIDE SEQUENCE</scope>
</reference>
<gene>
    <name evidence="2" type="ORF">MNB_SV-10-1247</name>
</gene>
<name>A0A1W1CTN7_9ZZZZ</name>
<feature type="domain" description="Chemoreceptor zinc-binding" evidence="1">
    <location>
        <begin position="17"/>
        <end position="84"/>
    </location>
</feature>
<proteinExistence type="predicted"/>
<dbReference type="AlphaFoldDB" id="A0A1W1CTN7"/>
<dbReference type="InterPro" id="IPR025991">
    <property type="entry name" value="Chemoreceptor_zinc-bind_dom"/>
</dbReference>
<organism evidence="2">
    <name type="scientific">hydrothermal vent metagenome</name>
    <dbReference type="NCBI Taxonomy" id="652676"/>
    <lineage>
        <taxon>unclassified sequences</taxon>
        <taxon>metagenomes</taxon>
        <taxon>ecological metagenomes</taxon>
    </lineage>
</organism>
<evidence type="ECO:0000259" key="1">
    <source>
        <dbReference type="Pfam" id="PF13682"/>
    </source>
</evidence>
<accession>A0A1W1CTN7</accession>
<evidence type="ECO:0000313" key="2">
    <source>
        <dbReference type="EMBL" id="SFV69134.1"/>
    </source>
</evidence>
<sequence>MEKSTILEQLRAAKAAHINWVQRAKMLISGFKIEEDAIPVNSTQCKFGQWFYSDAQKLNGLRNNPLDCMSEIERLHFELHDIYMNIYKIYYDVKPQGFFSKLFGKKKKITDDSTKLAKEYFSSMEDVSKKLVNEINLMERRIVALPENDLDVL</sequence>
<dbReference type="EMBL" id="FPHL01000057">
    <property type="protein sequence ID" value="SFV69134.1"/>
    <property type="molecule type" value="Genomic_DNA"/>
</dbReference>